<organism evidence="2 3">
    <name type="scientific">Chaetomium strumarium</name>
    <dbReference type="NCBI Taxonomy" id="1170767"/>
    <lineage>
        <taxon>Eukaryota</taxon>
        <taxon>Fungi</taxon>
        <taxon>Dikarya</taxon>
        <taxon>Ascomycota</taxon>
        <taxon>Pezizomycotina</taxon>
        <taxon>Sordariomycetes</taxon>
        <taxon>Sordariomycetidae</taxon>
        <taxon>Sordariales</taxon>
        <taxon>Chaetomiaceae</taxon>
        <taxon>Chaetomium</taxon>
    </lineage>
</organism>
<evidence type="ECO:0008006" key="4">
    <source>
        <dbReference type="Google" id="ProtNLM"/>
    </source>
</evidence>
<reference evidence="2" key="2">
    <citation type="submission" date="2023-06" db="EMBL/GenBank/DDBJ databases">
        <authorList>
            <consortium name="Lawrence Berkeley National Laboratory"/>
            <person name="Mondo S.J."/>
            <person name="Hensen N."/>
            <person name="Bonometti L."/>
            <person name="Westerberg I."/>
            <person name="Brannstrom I.O."/>
            <person name="Guillou S."/>
            <person name="Cros-Aarteil S."/>
            <person name="Calhoun S."/>
            <person name="Haridas S."/>
            <person name="Kuo A."/>
            <person name="Pangilinan J."/>
            <person name="Riley R."/>
            <person name="Labutti K."/>
            <person name="Andreopoulos B."/>
            <person name="Lipzen A."/>
            <person name="Chen C."/>
            <person name="Yanf M."/>
            <person name="Daum C."/>
            <person name="Ng V."/>
            <person name="Clum A."/>
            <person name="Steindorff A."/>
            <person name="Ohm R."/>
            <person name="Martin F."/>
            <person name="Silar P."/>
            <person name="Natvig D."/>
            <person name="Lalanne C."/>
            <person name="Gautier V."/>
            <person name="Ament-Velasquez S.L."/>
            <person name="Kruys A."/>
            <person name="Hutchinson M.I."/>
            <person name="Powell A.J."/>
            <person name="Barry K."/>
            <person name="Miller A.N."/>
            <person name="Grigoriev I.V."/>
            <person name="Debuchy R."/>
            <person name="Gladieux P."/>
            <person name="Thoren M.H."/>
            <person name="Johannesson H."/>
        </authorList>
    </citation>
    <scope>NUCLEOTIDE SEQUENCE</scope>
    <source>
        <strain evidence="2">CBS 333.67</strain>
    </source>
</reference>
<reference evidence="2" key="1">
    <citation type="journal article" date="2023" name="Mol. Phylogenet. Evol.">
        <title>Genome-scale phylogeny and comparative genomics of the fungal order Sordariales.</title>
        <authorList>
            <person name="Hensen N."/>
            <person name="Bonometti L."/>
            <person name="Westerberg I."/>
            <person name="Brannstrom I.O."/>
            <person name="Guillou S."/>
            <person name="Cros-Aarteil S."/>
            <person name="Calhoun S."/>
            <person name="Haridas S."/>
            <person name="Kuo A."/>
            <person name="Mondo S."/>
            <person name="Pangilinan J."/>
            <person name="Riley R."/>
            <person name="LaButti K."/>
            <person name="Andreopoulos B."/>
            <person name="Lipzen A."/>
            <person name="Chen C."/>
            <person name="Yan M."/>
            <person name="Daum C."/>
            <person name="Ng V."/>
            <person name="Clum A."/>
            <person name="Steindorff A."/>
            <person name="Ohm R.A."/>
            <person name="Martin F."/>
            <person name="Silar P."/>
            <person name="Natvig D.O."/>
            <person name="Lalanne C."/>
            <person name="Gautier V."/>
            <person name="Ament-Velasquez S.L."/>
            <person name="Kruys A."/>
            <person name="Hutchinson M.I."/>
            <person name="Powell A.J."/>
            <person name="Barry K."/>
            <person name="Miller A.N."/>
            <person name="Grigoriev I.V."/>
            <person name="Debuchy R."/>
            <person name="Gladieux P."/>
            <person name="Hiltunen Thoren M."/>
            <person name="Johannesson H."/>
        </authorList>
    </citation>
    <scope>NUCLEOTIDE SEQUENCE</scope>
    <source>
        <strain evidence="2">CBS 333.67</strain>
    </source>
</reference>
<feature type="chain" id="PRO_5042537979" description="Secreted protein" evidence="1">
    <location>
        <begin position="18"/>
        <end position="145"/>
    </location>
</feature>
<keyword evidence="1" id="KW-0732">Signal</keyword>
<evidence type="ECO:0000256" key="1">
    <source>
        <dbReference type="SAM" id="SignalP"/>
    </source>
</evidence>
<proteinExistence type="predicted"/>
<gene>
    <name evidence="2" type="ORF">B0T15DRAFT_145397</name>
</gene>
<comment type="caution">
    <text evidence="2">The sequence shown here is derived from an EMBL/GenBank/DDBJ whole genome shotgun (WGS) entry which is preliminary data.</text>
</comment>
<name>A0AAJ0GUS8_9PEZI</name>
<feature type="signal peptide" evidence="1">
    <location>
        <begin position="1"/>
        <end position="17"/>
    </location>
</feature>
<evidence type="ECO:0000313" key="3">
    <source>
        <dbReference type="Proteomes" id="UP001273166"/>
    </source>
</evidence>
<dbReference type="EMBL" id="JAUDZG010000003">
    <property type="protein sequence ID" value="KAK3306566.1"/>
    <property type="molecule type" value="Genomic_DNA"/>
</dbReference>
<protein>
    <recommendedName>
        <fullName evidence="4">Secreted protein</fullName>
    </recommendedName>
</protein>
<dbReference type="GeneID" id="87880754"/>
<sequence>MLLTASLCLAQLQPARGLGSGLTSIMIMICRACKEGWVSSWGKALGWSCFWFAASAEERPGLPAGYLKDHQHAAGAVGLHTPGRAQGRHYRTGIFTGRRGRRTTPTHPRMSICRPCDVSSDVPSCAPAETGQIYPVRDSVPVASV</sequence>
<evidence type="ECO:0000313" key="2">
    <source>
        <dbReference type="EMBL" id="KAK3306566.1"/>
    </source>
</evidence>
<keyword evidence="3" id="KW-1185">Reference proteome</keyword>
<dbReference type="RefSeq" id="XP_062722346.1">
    <property type="nucleotide sequence ID" value="XM_062861925.1"/>
</dbReference>
<dbReference type="Proteomes" id="UP001273166">
    <property type="component" value="Unassembled WGS sequence"/>
</dbReference>
<accession>A0AAJ0GUS8</accession>
<dbReference type="AlphaFoldDB" id="A0AAJ0GUS8"/>